<evidence type="ECO:0000256" key="12">
    <source>
        <dbReference type="ARBA" id="ARBA00023012"/>
    </source>
</evidence>
<evidence type="ECO:0000256" key="3">
    <source>
        <dbReference type="ARBA" id="ARBA00012438"/>
    </source>
</evidence>
<evidence type="ECO:0000256" key="11">
    <source>
        <dbReference type="ARBA" id="ARBA00022989"/>
    </source>
</evidence>
<dbReference type="Gene3D" id="1.10.287.130">
    <property type="match status" value="1"/>
</dbReference>
<keyword evidence="13 14" id="KW-0472">Membrane</keyword>
<feature type="transmembrane region" description="Helical" evidence="14">
    <location>
        <begin position="168"/>
        <end position="189"/>
    </location>
</feature>
<dbReference type="InterPro" id="IPR003594">
    <property type="entry name" value="HATPase_dom"/>
</dbReference>
<keyword evidence="11 14" id="KW-1133">Transmembrane helix</keyword>
<dbReference type="Gene3D" id="6.10.340.10">
    <property type="match status" value="1"/>
</dbReference>
<keyword evidence="8" id="KW-0547">Nucleotide-binding</keyword>
<evidence type="ECO:0000313" key="17">
    <source>
        <dbReference type="EMBL" id="SYX83340.1"/>
    </source>
</evidence>
<evidence type="ECO:0000259" key="15">
    <source>
        <dbReference type="PROSITE" id="PS50109"/>
    </source>
</evidence>
<dbReference type="SMART" id="SM00388">
    <property type="entry name" value="HisKA"/>
    <property type="match status" value="1"/>
</dbReference>
<evidence type="ECO:0000256" key="6">
    <source>
        <dbReference type="ARBA" id="ARBA00022679"/>
    </source>
</evidence>
<reference evidence="18" key="1">
    <citation type="submission" date="2018-08" db="EMBL/GenBank/DDBJ databases">
        <authorList>
            <person name="Chevrot R."/>
        </authorList>
    </citation>
    <scope>NUCLEOTIDE SEQUENCE [LARGE SCALE GENOMIC DNA]</scope>
</reference>
<dbReference type="EC" id="2.7.13.3" evidence="3"/>
<dbReference type="Pfam" id="PF00672">
    <property type="entry name" value="HAMP"/>
    <property type="match status" value="1"/>
</dbReference>
<keyword evidence="4" id="KW-1003">Cell membrane</keyword>
<organism evidence="17 18">
    <name type="scientific">Paenibacillus alvei</name>
    <name type="common">Bacillus alvei</name>
    <dbReference type="NCBI Taxonomy" id="44250"/>
    <lineage>
        <taxon>Bacteria</taxon>
        <taxon>Bacillati</taxon>
        <taxon>Bacillota</taxon>
        <taxon>Bacilli</taxon>
        <taxon>Bacillales</taxon>
        <taxon>Paenibacillaceae</taxon>
        <taxon>Paenibacillus</taxon>
    </lineage>
</organism>
<dbReference type="CDD" id="cd00082">
    <property type="entry name" value="HisKA"/>
    <property type="match status" value="1"/>
</dbReference>
<dbReference type="PROSITE" id="PS50109">
    <property type="entry name" value="HIS_KIN"/>
    <property type="match status" value="1"/>
</dbReference>
<keyword evidence="6" id="KW-0808">Transferase</keyword>
<dbReference type="AlphaFoldDB" id="A0A383R8Q3"/>
<evidence type="ECO:0000259" key="16">
    <source>
        <dbReference type="PROSITE" id="PS50885"/>
    </source>
</evidence>
<dbReference type="InterPro" id="IPR036097">
    <property type="entry name" value="HisK_dim/P_sf"/>
</dbReference>
<evidence type="ECO:0000256" key="13">
    <source>
        <dbReference type="ARBA" id="ARBA00023136"/>
    </source>
</evidence>
<dbReference type="InterPro" id="IPR004358">
    <property type="entry name" value="Sig_transdc_His_kin-like_C"/>
</dbReference>
<evidence type="ECO:0000256" key="9">
    <source>
        <dbReference type="ARBA" id="ARBA00022777"/>
    </source>
</evidence>
<accession>A0A383R8Q3</accession>
<feature type="domain" description="HAMP" evidence="16">
    <location>
        <begin position="190"/>
        <end position="242"/>
    </location>
</feature>
<dbReference type="Gene3D" id="3.30.565.10">
    <property type="entry name" value="Histidine kinase-like ATPase, C-terminal domain"/>
    <property type="match status" value="1"/>
</dbReference>
<dbReference type="Pfam" id="PF02518">
    <property type="entry name" value="HATPase_c"/>
    <property type="match status" value="1"/>
</dbReference>
<dbReference type="GO" id="GO:0005886">
    <property type="term" value="C:plasma membrane"/>
    <property type="evidence" value="ECO:0007669"/>
    <property type="project" value="UniProtKB-SubCell"/>
</dbReference>
<keyword evidence="10" id="KW-0067">ATP-binding</keyword>
<dbReference type="RefSeq" id="WP_138185457.1">
    <property type="nucleotide sequence ID" value="NZ_LS992241.1"/>
</dbReference>
<evidence type="ECO:0000256" key="2">
    <source>
        <dbReference type="ARBA" id="ARBA00004651"/>
    </source>
</evidence>
<evidence type="ECO:0000256" key="7">
    <source>
        <dbReference type="ARBA" id="ARBA00022692"/>
    </source>
</evidence>
<comment type="subcellular location">
    <subcellularLocation>
        <location evidence="2">Cell membrane</location>
        <topology evidence="2">Multi-pass membrane protein</topology>
    </subcellularLocation>
</comment>
<keyword evidence="5" id="KW-0597">Phosphoprotein</keyword>
<evidence type="ECO:0000256" key="10">
    <source>
        <dbReference type="ARBA" id="ARBA00022840"/>
    </source>
</evidence>
<dbReference type="GO" id="GO:0005524">
    <property type="term" value="F:ATP binding"/>
    <property type="evidence" value="ECO:0007669"/>
    <property type="project" value="UniProtKB-KW"/>
</dbReference>
<dbReference type="InterPro" id="IPR050398">
    <property type="entry name" value="HssS/ArlS-like"/>
</dbReference>
<evidence type="ECO:0000256" key="4">
    <source>
        <dbReference type="ARBA" id="ARBA00022475"/>
    </source>
</evidence>
<dbReference type="PANTHER" id="PTHR45528">
    <property type="entry name" value="SENSOR HISTIDINE KINASE CPXA"/>
    <property type="match status" value="1"/>
</dbReference>
<evidence type="ECO:0000256" key="1">
    <source>
        <dbReference type="ARBA" id="ARBA00000085"/>
    </source>
</evidence>
<evidence type="ECO:0000313" key="18">
    <source>
        <dbReference type="Proteomes" id="UP000304148"/>
    </source>
</evidence>
<feature type="transmembrane region" description="Helical" evidence="14">
    <location>
        <begin position="7"/>
        <end position="26"/>
    </location>
</feature>
<dbReference type="Pfam" id="PF00512">
    <property type="entry name" value="HisKA"/>
    <property type="match status" value="1"/>
</dbReference>
<dbReference type="PANTHER" id="PTHR45528:SF10">
    <property type="entry name" value="METHYL-ACCEPTING CHEMOTAXIS PROTEIN"/>
    <property type="match status" value="1"/>
</dbReference>
<dbReference type="SUPFAM" id="SSF55874">
    <property type="entry name" value="ATPase domain of HSP90 chaperone/DNA topoisomerase II/histidine kinase"/>
    <property type="match status" value="1"/>
</dbReference>
<dbReference type="InterPro" id="IPR003661">
    <property type="entry name" value="HisK_dim/P_dom"/>
</dbReference>
<dbReference type="EMBL" id="LS992241">
    <property type="protein sequence ID" value="SYX83340.1"/>
    <property type="molecule type" value="Genomic_DNA"/>
</dbReference>
<dbReference type="InterPro" id="IPR036890">
    <property type="entry name" value="HATPase_C_sf"/>
</dbReference>
<sequence length="480" mass="53696">MTLQKRIYLALLALFIPVMLFLYIVLDISLQNNIYQSAVHSLQKLSIEAQIYTINYVEREQQGEPKETLQKGATLIASYLSKRMGVRVQIMNAQQHVLSDTERGSLSYVNQDTEQALHGTKSYMIQKASPSPLLLFSSPIYVDNQVIGLIRFLQPLEEEAQLLNRMNATFAIAFLLILAVAVLIANRFAKSLSKPIEQLRDMAKKLASGNYSTRIELSAYEEISQLAHSFHAMADAIELHVQQLGREKDKQRDFLDRVTHELKTPLTAIMGYSNLIPRLKDSKDIETSLRHISVESERMLTLVEELLSQSKYSDSPFSVSPTICDIATIANEAVYIVQPRLDKYQIKLTNQLISTMVVADPDKTKQILLNLLDNAIKYSDASELIIQQCTSEQTVSITVQDDGIGLSHSLIERFRIASADDSLRCSSGGNGFGLLICKQLMKRQGGSMSIHSEEGIGTTVTLDFRSPAALDSHPLPIFTK</sequence>
<dbReference type="PRINTS" id="PR00344">
    <property type="entry name" value="BCTRLSENSOR"/>
</dbReference>
<dbReference type="CDD" id="cd06225">
    <property type="entry name" value="HAMP"/>
    <property type="match status" value="1"/>
</dbReference>
<dbReference type="InterPro" id="IPR003660">
    <property type="entry name" value="HAMP_dom"/>
</dbReference>
<dbReference type="GO" id="GO:0000155">
    <property type="term" value="F:phosphorelay sensor kinase activity"/>
    <property type="evidence" value="ECO:0007669"/>
    <property type="project" value="InterPro"/>
</dbReference>
<keyword evidence="9" id="KW-0418">Kinase</keyword>
<evidence type="ECO:0000256" key="8">
    <source>
        <dbReference type="ARBA" id="ARBA00022741"/>
    </source>
</evidence>
<evidence type="ECO:0000256" key="14">
    <source>
        <dbReference type="SAM" id="Phobius"/>
    </source>
</evidence>
<proteinExistence type="predicted"/>
<comment type="catalytic activity">
    <reaction evidence="1">
        <text>ATP + protein L-histidine = ADP + protein N-phospho-L-histidine.</text>
        <dbReference type="EC" id="2.7.13.3"/>
    </reaction>
</comment>
<evidence type="ECO:0000256" key="5">
    <source>
        <dbReference type="ARBA" id="ARBA00022553"/>
    </source>
</evidence>
<dbReference type="SMART" id="SM00304">
    <property type="entry name" value="HAMP"/>
    <property type="match status" value="1"/>
</dbReference>
<feature type="domain" description="Histidine kinase" evidence="15">
    <location>
        <begin position="257"/>
        <end position="468"/>
    </location>
</feature>
<keyword evidence="7 14" id="KW-0812">Transmembrane</keyword>
<dbReference type="FunFam" id="1.10.287.130:FF:000001">
    <property type="entry name" value="Two-component sensor histidine kinase"/>
    <property type="match status" value="1"/>
</dbReference>
<dbReference type="PROSITE" id="PS50885">
    <property type="entry name" value="HAMP"/>
    <property type="match status" value="1"/>
</dbReference>
<dbReference type="Proteomes" id="UP000304148">
    <property type="component" value="Chromosome"/>
</dbReference>
<dbReference type="SUPFAM" id="SSF158472">
    <property type="entry name" value="HAMP domain-like"/>
    <property type="match status" value="1"/>
</dbReference>
<dbReference type="SMART" id="SM00387">
    <property type="entry name" value="HATPase_c"/>
    <property type="match status" value="1"/>
</dbReference>
<dbReference type="InterPro" id="IPR005467">
    <property type="entry name" value="His_kinase_dom"/>
</dbReference>
<dbReference type="SUPFAM" id="SSF47384">
    <property type="entry name" value="Homodimeric domain of signal transducing histidine kinase"/>
    <property type="match status" value="1"/>
</dbReference>
<name>A0A383R8Q3_PAEAL</name>
<keyword evidence="12" id="KW-0902">Two-component regulatory system</keyword>
<gene>
    <name evidence="17" type="ORF">PBLR_11762</name>
</gene>
<protein>
    <recommendedName>
        <fullName evidence="3">histidine kinase</fullName>
        <ecNumber evidence="3">2.7.13.3</ecNumber>
    </recommendedName>
</protein>